<dbReference type="InterPro" id="IPR008258">
    <property type="entry name" value="Transglycosylase_SLT_dom_1"/>
</dbReference>
<dbReference type="InterPro" id="IPR000189">
    <property type="entry name" value="Transglyc_AS"/>
</dbReference>
<dbReference type="SUPFAM" id="SSF53955">
    <property type="entry name" value="Lysozyme-like"/>
    <property type="match status" value="1"/>
</dbReference>
<dbReference type="Proteomes" id="UP000031972">
    <property type="component" value="Unassembled WGS sequence"/>
</dbReference>
<dbReference type="Pfam" id="PF01464">
    <property type="entry name" value="SLT"/>
    <property type="match status" value="1"/>
</dbReference>
<sequence length="218" mass="23909">MNINAVKMMIDAQALKTLGAYNPEQQNTQETPPTLFNQMIQESIASISVNQLGSVSHFLKENQFPSIVKPSLNESQLLTAQVTPLPENDISSSAPSLNGIISEAAAKYNVPEKLIRSVIQHESNFNPEAVSHAGASGLMQLMPGTAKWLGVKNIFDPKENVEAGSRYLRDMLDRYNQNPKLALAAYNAGPGNVDKYDGIPPFKETTQYVQKVMNTFNA</sequence>
<proteinExistence type="inferred from homology"/>
<protein>
    <submittedName>
        <fullName evidence="3">Lytic transglycosylase</fullName>
    </submittedName>
</protein>
<dbReference type="Gene3D" id="1.10.530.10">
    <property type="match status" value="1"/>
</dbReference>
<evidence type="ECO:0000256" key="1">
    <source>
        <dbReference type="ARBA" id="ARBA00007734"/>
    </source>
</evidence>
<evidence type="ECO:0000313" key="3">
    <source>
        <dbReference type="EMBL" id="KIL47421.1"/>
    </source>
</evidence>
<name>A0A0C2VSL3_9BACL</name>
<dbReference type="CDD" id="cd00254">
    <property type="entry name" value="LT-like"/>
    <property type="match status" value="1"/>
</dbReference>
<accession>A0A0C2VSL3</accession>
<dbReference type="GO" id="GO:0008933">
    <property type="term" value="F:peptidoglycan lytic transglycosylase activity"/>
    <property type="evidence" value="ECO:0007669"/>
    <property type="project" value="InterPro"/>
</dbReference>
<dbReference type="GO" id="GO:0000270">
    <property type="term" value="P:peptidoglycan metabolic process"/>
    <property type="evidence" value="ECO:0007669"/>
    <property type="project" value="InterPro"/>
</dbReference>
<reference evidence="3 4" key="1">
    <citation type="submission" date="2015-01" db="EMBL/GenBank/DDBJ databases">
        <title>Jeotgalibacillus campisalis genome sequencing.</title>
        <authorList>
            <person name="Goh K.M."/>
            <person name="Chan K.-G."/>
            <person name="Yaakop A.S."/>
            <person name="Ee R."/>
            <person name="Gan H.M."/>
            <person name="Chan C.S."/>
        </authorList>
    </citation>
    <scope>NUCLEOTIDE SEQUENCE [LARGE SCALE GENOMIC DNA]</scope>
    <source>
        <strain evidence="3 4">SF-57</strain>
    </source>
</reference>
<feature type="domain" description="Transglycosylase SLT" evidence="2">
    <location>
        <begin position="101"/>
        <end position="205"/>
    </location>
</feature>
<evidence type="ECO:0000259" key="2">
    <source>
        <dbReference type="Pfam" id="PF01464"/>
    </source>
</evidence>
<comment type="caution">
    <text evidence="3">The sequence shown here is derived from an EMBL/GenBank/DDBJ whole genome shotgun (WGS) entry which is preliminary data.</text>
</comment>
<gene>
    <name evidence="3" type="ORF">KR50_15880</name>
</gene>
<keyword evidence="4" id="KW-1185">Reference proteome</keyword>
<dbReference type="PROSITE" id="PS00922">
    <property type="entry name" value="TRANSGLYCOSYLASE"/>
    <property type="match status" value="1"/>
</dbReference>
<dbReference type="EMBL" id="JXRR01000014">
    <property type="protein sequence ID" value="KIL47421.1"/>
    <property type="molecule type" value="Genomic_DNA"/>
</dbReference>
<dbReference type="InterPro" id="IPR023346">
    <property type="entry name" value="Lysozyme-like_dom_sf"/>
</dbReference>
<organism evidence="3 4">
    <name type="scientific">Jeotgalibacillus campisalis</name>
    <dbReference type="NCBI Taxonomy" id="220754"/>
    <lineage>
        <taxon>Bacteria</taxon>
        <taxon>Bacillati</taxon>
        <taxon>Bacillota</taxon>
        <taxon>Bacilli</taxon>
        <taxon>Bacillales</taxon>
        <taxon>Caryophanaceae</taxon>
        <taxon>Jeotgalibacillus</taxon>
    </lineage>
</organism>
<dbReference type="PANTHER" id="PTHR37423">
    <property type="entry name" value="SOLUBLE LYTIC MUREIN TRANSGLYCOSYLASE-RELATED"/>
    <property type="match status" value="1"/>
</dbReference>
<dbReference type="PANTHER" id="PTHR37423:SF2">
    <property type="entry name" value="MEMBRANE-BOUND LYTIC MUREIN TRANSGLYCOSYLASE C"/>
    <property type="match status" value="1"/>
</dbReference>
<comment type="similarity">
    <text evidence="1">Belongs to the transglycosylase Slt family.</text>
</comment>
<dbReference type="RefSeq" id="WP_041056931.1">
    <property type="nucleotide sequence ID" value="NZ_JXRR01000014.1"/>
</dbReference>
<dbReference type="GO" id="GO:0016020">
    <property type="term" value="C:membrane"/>
    <property type="evidence" value="ECO:0007669"/>
    <property type="project" value="InterPro"/>
</dbReference>
<dbReference type="AlphaFoldDB" id="A0A0C2VSL3"/>
<dbReference type="PATRIC" id="fig|220754.4.peg.1609"/>
<evidence type="ECO:0000313" key="4">
    <source>
        <dbReference type="Proteomes" id="UP000031972"/>
    </source>
</evidence>